<dbReference type="Gene3D" id="2.60.120.260">
    <property type="entry name" value="Galactose-binding domain-like"/>
    <property type="match status" value="1"/>
</dbReference>
<protein>
    <submittedName>
        <fullName evidence="1">PpsD protein</fullName>
    </submittedName>
</protein>
<organism evidence="1 2">
    <name type="scientific">Symbiodinium natans</name>
    <dbReference type="NCBI Taxonomy" id="878477"/>
    <lineage>
        <taxon>Eukaryota</taxon>
        <taxon>Sar</taxon>
        <taxon>Alveolata</taxon>
        <taxon>Dinophyceae</taxon>
        <taxon>Suessiales</taxon>
        <taxon>Symbiodiniaceae</taxon>
        <taxon>Symbiodinium</taxon>
    </lineage>
</organism>
<reference evidence="1" key="1">
    <citation type="submission" date="2021-02" db="EMBL/GenBank/DDBJ databases">
        <authorList>
            <person name="Dougan E. K."/>
            <person name="Rhodes N."/>
            <person name="Thang M."/>
            <person name="Chan C."/>
        </authorList>
    </citation>
    <scope>NUCLEOTIDE SEQUENCE</scope>
</reference>
<dbReference type="InterPro" id="IPR008979">
    <property type="entry name" value="Galactose-bd-like_sf"/>
</dbReference>
<dbReference type="SUPFAM" id="SSF49785">
    <property type="entry name" value="Galactose-binding domain-like"/>
    <property type="match status" value="1"/>
</dbReference>
<dbReference type="OrthoDB" id="406625at2759"/>
<proteinExistence type="predicted"/>
<evidence type="ECO:0000313" key="1">
    <source>
        <dbReference type="EMBL" id="CAE7462430.1"/>
    </source>
</evidence>
<name>A0A812S3T8_9DINO</name>
<evidence type="ECO:0000313" key="2">
    <source>
        <dbReference type="Proteomes" id="UP000604046"/>
    </source>
</evidence>
<accession>A0A812S3T8</accession>
<gene>
    <name evidence="1" type="primary">ppsD</name>
    <name evidence="1" type="ORF">SNAT2548_LOCUS25746</name>
</gene>
<comment type="caution">
    <text evidence="1">The sequence shown here is derived from an EMBL/GenBank/DDBJ whole genome shotgun (WGS) entry which is preliminary data.</text>
</comment>
<dbReference type="EMBL" id="CAJNDS010002406">
    <property type="protein sequence ID" value="CAE7462430.1"/>
    <property type="molecule type" value="Genomic_DNA"/>
</dbReference>
<sequence length="276" mass="30447">MARTSDVEDLPKRFVQNQVSDTGEALAWDKVKKLRVKQSSADNPIHLKQIEIYGCDGINHALQANGGTACQSSMHGPGGAYGPAELVIDGKRTGSVNHTAHADNGWLEVELARPTCVESFAIFNMFDDEWEHRMRLCGHTVELLDESARVVYQQLITFEEDAALFDRDRNCRQLWVNEDAQPVVVNLHIEKCKEAAGQAKVTATQMSGKHLATVSLELGIPFFARTLCYSLQKEAGIPAHSLRLLLPDGRLMRLNGKDDSSLAELLPDIVAEGNEA</sequence>
<keyword evidence="2" id="KW-1185">Reference proteome</keyword>
<dbReference type="Proteomes" id="UP000604046">
    <property type="component" value="Unassembled WGS sequence"/>
</dbReference>
<dbReference type="AlphaFoldDB" id="A0A812S3T8"/>